<sequence>MKLTDNCLYFLLIFFANIAFTQPETINPVPQPHKWWAERHDLKLQEVANADVDLLLIGDSITHYWERSPSYNYFYGDRKILNIGYGGDKTQNVLWRIDKGELKGLKPKVISLMIGTNNSNHFDPKDTLVGIQKIISELRLRLPQSKILLHSILPRGVQQLDQKNRIVNKSLPELVDNKNVFFLNLYDKFLNSDGSQNMKLYYHDGVHLSDQGYFVWANAMENFISKELADSAKDPNPPSAIIPIAQNGDRHKAKVKEAAASNHDLIFIGDSITHFYDRDGNWGSSVWDKYYKHRNAMNLGFGGNTTGKVIWRLQNGQIAGQTPKVCVLMIGTNNTHVSKDKAENTFKGIERIVDILKQKLPSSKILVLSIFPRGKDHSDPLRQENQRVNKMLPNLADNKTVYHLDINQSFLDKDGKLSRDLMPDLLHPNTKGYQVWAEAMEPTLSKLLNDTPVN</sequence>
<dbReference type="AlphaFoldDB" id="A6DGC0"/>
<dbReference type="PANTHER" id="PTHR30383:SF5">
    <property type="entry name" value="SGNH HYDROLASE-TYPE ESTERASE DOMAIN-CONTAINING PROTEIN"/>
    <property type="match status" value="1"/>
</dbReference>
<dbReference type="SUPFAM" id="SSF52266">
    <property type="entry name" value="SGNH hydrolase"/>
    <property type="match status" value="2"/>
</dbReference>
<organism evidence="3 4">
    <name type="scientific">Lentisphaera araneosa HTCC2155</name>
    <dbReference type="NCBI Taxonomy" id="313628"/>
    <lineage>
        <taxon>Bacteria</taxon>
        <taxon>Pseudomonadati</taxon>
        <taxon>Lentisphaerota</taxon>
        <taxon>Lentisphaeria</taxon>
        <taxon>Lentisphaerales</taxon>
        <taxon>Lentisphaeraceae</taxon>
        <taxon>Lentisphaera</taxon>
    </lineage>
</organism>
<proteinExistence type="predicted"/>
<evidence type="ECO:0000259" key="2">
    <source>
        <dbReference type="Pfam" id="PF13472"/>
    </source>
</evidence>
<feature type="chain" id="PRO_5002694314" evidence="1">
    <location>
        <begin position="22"/>
        <end position="454"/>
    </location>
</feature>
<dbReference type="EMBL" id="ABCK01000002">
    <property type="protein sequence ID" value="EDM29237.1"/>
    <property type="molecule type" value="Genomic_DNA"/>
</dbReference>
<evidence type="ECO:0000313" key="3">
    <source>
        <dbReference type="EMBL" id="EDM29237.1"/>
    </source>
</evidence>
<feature type="signal peptide" evidence="1">
    <location>
        <begin position="1"/>
        <end position="21"/>
    </location>
</feature>
<keyword evidence="3" id="KW-0378">Hydrolase</keyword>
<feature type="domain" description="SGNH hydrolase-type esterase" evidence="2">
    <location>
        <begin position="56"/>
        <end position="213"/>
    </location>
</feature>
<reference evidence="3 4" key="1">
    <citation type="journal article" date="2010" name="J. Bacteriol.">
        <title>Genome sequence of Lentisphaera araneosa HTCC2155T, the type species of the order Lentisphaerales in the phylum Lentisphaerae.</title>
        <authorList>
            <person name="Thrash J.C."/>
            <person name="Cho J.C."/>
            <person name="Vergin K.L."/>
            <person name="Morris R.M."/>
            <person name="Giovannoni S.J."/>
        </authorList>
    </citation>
    <scope>NUCLEOTIDE SEQUENCE [LARGE SCALE GENOMIC DNA]</scope>
    <source>
        <strain evidence="3 4">HTCC2155</strain>
    </source>
</reference>
<dbReference type="STRING" id="313628.LNTAR_22644"/>
<evidence type="ECO:0000256" key="1">
    <source>
        <dbReference type="SAM" id="SignalP"/>
    </source>
</evidence>
<dbReference type="PANTHER" id="PTHR30383">
    <property type="entry name" value="THIOESTERASE 1/PROTEASE 1/LYSOPHOSPHOLIPASE L1"/>
    <property type="match status" value="1"/>
</dbReference>
<dbReference type="Pfam" id="PF13472">
    <property type="entry name" value="Lipase_GDSL_2"/>
    <property type="match status" value="2"/>
</dbReference>
<comment type="caution">
    <text evidence="3">The sequence shown here is derived from an EMBL/GenBank/DDBJ whole genome shotgun (WGS) entry which is preliminary data.</text>
</comment>
<dbReference type="InterPro" id="IPR036514">
    <property type="entry name" value="SGNH_hydro_sf"/>
</dbReference>
<dbReference type="RefSeq" id="WP_007276963.1">
    <property type="nucleotide sequence ID" value="NZ_ABCK01000002.1"/>
</dbReference>
<dbReference type="InterPro" id="IPR051532">
    <property type="entry name" value="Ester_Hydrolysis_Enzymes"/>
</dbReference>
<dbReference type="Proteomes" id="UP000004947">
    <property type="component" value="Unassembled WGS sequence"/>
</dbReference>
<protein>
    <submittedName>
        <fullName evidence="3">Acetylhydrolase</fullName>
    </submittedName>
</protein>
<keyword evidence="4" id="KW-1185">Reference proteome</keyword>
<dbReference type="InterPro" id="IPR013830">
    <property type="entry name" value="SGNH_hydro"/>
</dbReference>
<dbReference type="eggNOG" id="COG2755">
    <property type="taxonomic scope" value="Bacteria"/>
</dbReference>
<gene>
    <name evidence="3" type="ORF">LNTAR_22644</name>
</gene>
<accession>A6DGC0</accession>
<keyword evidence="1" id="KW-0732">Signal</keyword>
<name>A6DGC0_9BACT</name>
<dbReference type="GO" id="GO:0004622">
    <property type="term" value="F:phosphatidylcholine lysophospholipase activity"/>
    <property type="evidence" value="ECO:0007669"/>
    <property type="project" value="TreeGrafter"/>
</dbReference>
<dbReference type="Gene3D" id="3.40.50.1110">
    <property type="entry name" value="SGNH hydrolase"/>
    <property type="match status" value="2"/>
</dbReference>
<evidence type="ECO:0000313" key="4">
    <source>
        <dbReference type="Proteomes" id="UP000004947"/>
    </source>
</evidence>
<feature type="domain" description="SGNH hydrolase-type esterase" evidence="2">
    <location>
        <begin position="267"/>
        <end position="435"/>
    </location>
</feature>